<dbReference type="GO" id="GO:0005634">
    <property type="term" value="C:nucleus"/>
    <property type="evidence" value="ECO:0007669"/>
    <property type="project" value="UniProtKB-SubCell"/>
</dbReference>
<comment type="caution">
    <text evidence="4">The sequence shown here is derived from an EMBL/GenBank/DDBJ whole genome shotgun (WGS) entry which is preliminary data.</text>
</comment>
<dbReference type="Proteomes" id="UP000824998">
    <property type="component" value="Unassembled WGS sequence"/>
</dbReference>
<evidence type="ECO:0000256" key="1">
    <source>
        <dbReference type="ARBA" id="ARBA00004123"/>
    </source>
</evidence>
<dbReference type="Pfam" id="PF11951">
    <property type="entry name" value="Fungal_trans_2"/>
    <property type="match status" value="1"/>
</dbReference>
<dbReference type="AlphaFoldDB" id="A0A9P8C2S4"/>
<dbReference type="GO" id="GO:0000976">
    <property type="term" value="F:transcription cis-regulatory region binding"/>
    <property type="evidence" value="ECO:0007669"/>
    <property type="project" value="TreeGrafter"/>
</dbReference>
<reference evidence="4" key="1">
    <citation type="journal article" date="2021" name="IMA Fungus">
        <title>Genomic characterization of three marine fungi, including Emericellopsis atlantica sp. nov. with signatures of a generalist lifestyle and marine biomass degradation.</title>
        <authorList>
            <person name="Hagestad O.C."/>
            <person name="Hou L."/>
            <person name="Andersen J.H."/>
            <person name="Hansen E.H."/>
            <person name="Altermark B."/>
            <person name="Li C."/>
            <person name="Kuhnert E."/>
            <person name="Cox R.J."/>
            <person name="Crous P.W."/>
            <person name="Spatafora J.W."/>
            <person name="Lail K."/>
            <person name="Amirebrahimi M."/>
            <person name="Lipzen A."/>
            <person name="Pangilinan J."/>
            <person name="Andreopoulos W."/>
            <person name="Hayes R.D."/>
            <person name="Ng V."/>
            <person name="Grigoriev I.V."/>
            <person name="Jackson S.A."/>
            <person name="Sutton T.D.S."/>
            <person name="Dobson A.D.W."/>
            <person name="Rama T."/>
        </authorList>
    </citation>
    <scope>NUCLEOTIDE SEQUENCE</scope>
    <source>
        <strain evidence="4">TRa018bII</strain>
    </source>
</reference>
<comment type="subcellular location">
    <subcellularLocation>
        <location evidence="1">Nucleus</location>
    </subcellularLocation>
</comment>
<sequence length="467" mass="51896">MPRNAPANSCVTCRQRKVKCDGLQPVCHNCTKSGRACIGGSYGIKFVMHTPTPASDSAGLLAETSPVSSKSIIPNTTRSSLLKSFIPLNSDDRFVTSQNSWSDDIIASSPRTALRSLPIATAFRHYIDFLAPWYDLCDGDGIFGKIVPARALENSVLFKALVAFSAYHKYRTSGELEGVGVAFHAACVRDLLQVTDHLDASFRGDYLAATCLLRSYEILIGDSRSEQRHLLGAYLFSTDEAINMNERGFAQCGAWNYLREEITVALECRRPTRIGFSLEHEPAEHDSETMPANKISYILATIINYCFRQTPPGEMPSKNQLSWQSLRTELTTWREQLPPVFDPFSTSNKPGNPFASLWLLQPWHVAAQQYYSVAEILLATQKPGLGIDRDVILYHALRVCGLAYTNENVAARVNAFGPLSFCGRFLTETSHRRGLRSLLVEMSLPTAWPVQPIIADLEDYWASSSLI</sequence>
<name>A0A9P8C2S4_9HELO</name>
<dbReference type="SUPFAM" id="SSF57701">
    <property type="entry name" value="Zn2/Cys6 DNA-binding domain"/>
    <property type="match status" value="1"/>
</dbReference>
<evidence type="ECO:0000313" key="4">
    <source>
        <dbReference type="EMBL" id="KAG9230251.1"/>
    </source>
</evidence>
<dbReference type="PROSITE" id="PS00463">
    <property type="entry name" value="ZN2_CY6_FUNGAL_1"/>
    <property type="match status" value="1"/>
</dbReference>
<evidence type="ECO:0000259" key="3">
    <source>
        <dbReference type="PROSITE" id="PS50048"/>
    </source>
</evidence>
<dbReference type="GO" id="GO:0000981">
    <property type="term" value="F:DNA-binding transcription factor activity, RNA polymerase II-specific"/>
    <property type="evidence" value="ECO:0007669"/>
    <property type="project" value="InterPro"/>
</dbReference>
<dbReference type="InterPro" id="IPR021858">
    <property type="entry name" value="Fun_TF"/>
</dbReference>
<dbReference type="PANTHER" id="PTHR37534:SF2">
    <property type="entry name" value="N-ACETYLTRANSFERASE DOMAIN-CONTAINING PROTEIN"/>
    <property type="match status" value="1"/>
</dbReference>
<dbReference type="Pfam" id="PF00172">
    <property type="entry name" value="Zn_clus"/>
    <property type="match status" value="1"/>
</dbReference>
<dbReference type="PANTHER" id="PTHR37534">
    <property type="entry name" value="TRANSCRIPTIONAL ACTIVATOR PROTEIN UGA3"/>
    <property type="match status" value="1"/>
</dbReference>
<dbReference type="GO" id="GO:0008270">
    <property type="term" value="F:zinc ion binding"/>
    <property type="evidence" value="ECO:0007669"/>
    <property type="project" value="InterPro"/>
</dbReference>
<evidence type="ECO:0000313" key="5">
    <source>
        <dbReference type="Proteomes" id="UP000824998"/>
    </source>
</evidence>
<dbReference type="PROSITE" id="PS50048">
    <property type="entry name" value="ZN2_CY6_FUNGAL_2"/>
    <property type="match status" value="1"/>
</dbReference>
<dbReference type="EMBL" id="MU251689">
    <property type="protein sequence ID" value="KAG9230251.1"/>
    <property type="molecule type" value="Genomic_DNA"/>
</dbReference>
<dbReference type="GO" id="GO:0045944">
    <property type="term" value="P:positive regulation of transcription by RNA polymerase II"/>
    <property type="evidence" value="ECO:0007669"/>
    <property type="project" value="TreeGrafter"/>
</dbReference>
<dbReference type="InterPro" id="IPR036864">
    <property type="entry name" value="Zn2-C6_fun-type_DNA-bd_sf"/>
</dbReference>
<keyword evidence="2" id="KW-0539">Nucleus</keyword>
<proteinExistence type="predicted"/>
<dbReference type="InterPro" id="IPR001138">
    <property type="entry name" value="Zn2Cys6_DnaBD"/>
</dbReference>
<accession>A0A9P8C2S4</accession>
<protein>
    <recommendedName>
        <fullName evidence="3">Zn(2)-C6 fungal-type domain-containing protein</fullName>
    </recommendedName>
</protein>
<organism evidence="4 5">
    <name type="scientific">Amylocarpus encephaloides</name>
    <dbReference type="NCBI Taxonomy" id="45428"/>
    <lineage>
        <taxon>Eukaryota</taxon>
        <taxon>Fungi</taxon>
        <taxon>Dikarya</taxon>
        <taxon>Ascomycota</taxon>
        <taxon>Pezizomycotina</taxon>
        <taxon>Leotiomycetes</taxon>
        <taxon>Helotiales</taxon>
        <taxon>Helotiales incertae sedis</taxon>
        <taxon>Amylocarpus</taxon>
    </lineage>
</organism>
<dbReference type="OrthoDB" id="407832at2759"/>
<keyword evidence="5" id="KW-1185">Reference proteome</keyword>
<feature type="domain" description="Zn(2)-C6 fungal-type" evidence="3">
    <location>
        <begin position="9"/>
        <end position="37"/>
    </location>
</feature>
<dbReference type="CDD" id="cd00067">
    <property type="entry name" value="GAL4"/>
    <property type="match status" value="1"/>
</dbReference>
<dbReference type="SMART" id="SM00066">
    <property type="entry name" value="GAL4"/>
    <property type="match status" value="1"/>
</dbReference>
<evidence type="ECO:0000256" key="2">
    <source>
        <dbReference type="ARBA" id="ARBA00023242"/>
    </source>
</evidence>
<dbReference type="Gene3D" id="4.10.240.10">
    <property type="entry name" value="Zn(2)-C6 fungal-type DNA-binding domain"/>
    <property type="match status" value="1"/>
</dbReference>
<gene>
    <name evidence="4" type="ORF">BJ875DRAFT_162264</name>
</gene>